<dbReference type="Gene3D" id="1.10.260.40">
    <property type="entry name" value="lambda repressor-like DNA-binding domains"/>
    <property type="match status" value="1"/>
</dbReference>
<evidence type="ECO:0000313" key="3">
    <source>
        <dbReference type="Proteomes" id="UP001549146"/>
    </source>
</evidence>
<organism evidence="2 3">
    <name type="scientific">Moheibacter stercoris</name>
    <dbReference type="NCBI Taxonomy" id="1628251"/>
    <lineage>
        <taxon>Bacteria</taxon>
        <taxon>Pseudomonadati</taxon>
        <taxon>Bacteroidota</taxon>
        <taxon>Flavobacteriia</taxon>
        <taxon>Flavobacteriales</taxon>
        <taxon>Weeksellaceae</taxon>
        <taxon>Moheibacter</taxon>
    </lineage>
</organism>
<dbReference type="Pfam" id="PF13443">
    <property type="entry name" value="HTH_26"/>
    <property type="match status" value="1"/>
</dbReference>
<dbReference type="Proteomes" id="UP001549146">
    <property type="component" value="Unassembled WGS sequence"/>
</dbReference>
<comment type="caution">
    <text evidence="2">The sequence shown here is derived from an EMBL/GenBank/DDBJ whole genome shotgun (WGS) entry which is preliminary data.</text>
</comment>
<name>A0ABV2LT75_9FLAO</name>
<dbReference type="PROSITE" id="PS50943">
    <property type="entry name" value="HTH_CROC1"/>
    <property type="match status" value="1"/>
</dbReference>
<dbReference type="CDD" id="cd00093">
    <property type="entry name" value="HTH_XRE"/>
    <property type="match status" value="1"/>
</dbReference>
<feature type="domain" description="HTH cro/C1-type" evidence="1">
    <location>
        <begin position="19"/>
        <end position="75"/>
    </location>
</feature>
<evidence type="ECO:0000313" key="2">
    <source>
        <dbReference type="EMBL" id="MET3731626.1"/>
    </source>
</evidence>
<dbReference type="RefSeq" id="WP_354508069.1">
    <property type="nucleotide sequence ID" value="NZ_JBEPMO010000005.1"/>
</dbReference>
<protein>
    <submittedName>
        <fullName evidence="2">Transcriptional regulator with XRE-family HTH domain</fullName>
    </submittedName>
</protein>
<dbReference type="InterPro" id="IPR001387">
    <property type="entry name" value="Cro/C1-type_HTH"/>
</dbReference>
<accession>A0ABV2LT75</accession>
<dbReference type="SMART" id="SM00530">
    <property type="entry name" value="HTH_XRE"/>
    <property type="match status" value="1"/>
</dbReference>
<dbReference type="InterPro" id="IPR010982">
    <property type="entry name" value="Lambda_DNA-bd_dom_sf"/>
</dbReference>
<dbReference type="EMBL" id="JBEPMO010000005">
    <property type="protein sequence ID" value="MET3731626.1"/>
    <property type="molecule type" value="Genomic_DNA"/>
</dbReference>
<keyword evidence="3" id="KW-1185">Reference proteome</keyword>
<evidence type="ECO:0000259" key="1">
    <source>
        <dbReference type="PROSITE" id="PS50943"/>
    </source>
</evidence>
<reference evidence="2 3" key="1">
    <citation type="submission" date="2024-06" db="EMBL/GenBank/DDBJ databases">
        <title>Genomic Encyclopedia of Type Strains, Phase IV (KMG-IV): sequencing the most valuable type-strain genomes for metagenomic binning, comparative biology and taxonomic classification.</title>
        <authorList>
            <person name="Goeker M."/>
        </authorList>
    </citation>
    <scope>NUCLEOTIDE SEQUENCE [LARGE SCALE GENOMIC DNA]</scope>
    <source>
        <strain evidence="2 3">DSM 29388</strain>
    </source>
</reference>
<dbReference type="SUPFAM" id="SSF47413">
    <property type="entry name" value="lambda repressor-like DNA-binding domains"/>
    <property type="match status" value="1"/>
</dbReference>
<sequence length="79" mass="9342">MAQLSDEDILLKNKIAERITFFRKNTGLTQSEFAKKHEIDRQLLNRWESINNKRGVNIYTISKFCNLIGISLKDFFDFD</sequence>
<gene>
    <name evidence="2" type="ORF">ABID46_001200</name>
</gene>
<proteinExistence type="predicted"/>